<keyword evidence="3" id="KW-1185">Reference proteome</keyword>
<organism evidence="2 3">
    <name type="scientific">Porites evermanni</name>
    <dbReference type="NCBI Taxonomy" id="104178"/>
    <lineage>
        <taxon>Eukaryota</taxon>
        <taxon>Metazoa</taxon>
        <taxon>Cnidaria</taxon>
        <taxon>Anthozoa</taxon>
        <taxon>Hexacorallia</taxon>
        <taxon>Scleractinia</taxon>
        <taxon>Fungiina</taxon>
        <taxon>Poritidae</taxon>
        <taxon>Porites</taxon>
    </lineage>
</organism>
<evidence type="ECO:0000313" key="2">
    <source>
        <dbReference type="EMBL" id="CAH3024155.1"/>
    </source>
</evidence>
<proteinExistence type="predicted"/>
<dbReference type="InterPro" id="IPR004245">
    <property type="entry name" value="DUF229"/>
</dbReference>
<reference evidence="2 3" key="1">
    <citation type="submission" date="2022-05" db="EMBL/GenBank/DDBJ databases">
        <authorList>
            <consortium name="Genoscope - CEA"/>
            <person name="William W."/>
        </authorList>
    </citation>
    <scope>NUCLEOTIDE SEQUENCE [LARGE SCALE GENOMIC DNA]</scope>
</reference>
<evidence type="ECO:0000313" key="3">
    <source>
        <dbReference type="Proteomes" id="UP001159427"/>
    </source>
</evidence>
<evidence type="ECO:0000256" key="1">
    <source>
        <dbReference type="SAM" id="SignalP"/>
    </source>
</evidence>
<feature type="signal peptide" evidence="1">
    <location>
        <begin position="1"/>
        <end position="26"/>
    </location>
</feature>
<comment type="caution">
    <text evidence="2">The sequence shown here is derived from an EMBL/GenBank/DDBJ whole genome shotgun (WGS) entry which is preliminary data.</text>
</comment>
<gene>
    <name evidence="2" type="ORF">PEVE_00021789</name>
</gene>
<dbReference type="PANTHER" id="PTHR10974">
    <property type="entry name" value="FI08016P-RELATED"/>
    <property type="match status" value="1"/>
</dbReference>
<sequence length="509" mass="58271">MLFILLCFVTFIVVLVQLRLVASVRGYSEDTCQELGLQNISAFNYTSFSAIKCKPHRPSRVGCAQAYKYYGRPGHIEHRKCDETRHPDICSFKETKSGNHGLLCNAEVCVSSNITIGSVNAAMGKVTDWIPTSKVTITGTVQEAVKTNQKNGFGFLYIKCGNILQSLIFPPILKKVENDSERNNINVNVVVLDSVARPHFYRILPRSVAVLRRIAQDPDIKATALDFELFQSVGQQSFDNLRPFFSGVIKDDNEISDRAKTAKDPLGVEVLFGAFSKWGYQTLFQEDLCWYDYWGMALTDHQVRASPNGDTEFEDRWREFQTRVSTKHIDDFGLTHFSCTVLKKYSMTNHYETPPQVCLNGEFYSQYFLDYITKVYSAMNRDKKAKSMLSFMHFNTGHEYTGVRMINMDANLAKFFVNMIVQSPDTLTVIFSDHGSRNTQYSYTDEGRRETFDSFLFMIIPDQVAEKLGHQRMTALVENQKRLFTLLDLHRALVSLNHPELRAPRIPWQ</sequence>
<dbReference type="Proteomes" id="UP001159427">
    <property type="component" value="Unassembled WGS sequence"/>
</dbReference>
<feature type="chain" id="PRO_5046256200" evidence="1">
    <location>
        <begin position="27"/>
        <end position="509"/>
    </location>
</feature>
<dbReference type="Pfam" id="PF02995">
    <property type="entry name" value="DUF229"/>
    <property type="match status" value="2"/>
</dbReference>
<name>A0ABN8M4U4_9CNID</name>
<keyword evidence="1" id="KW-0732">Signal</keyword>
<dbReference type="EMBL" id="CALNXI010000291">
    <property type="protein sequence ID" value="CAH3024155.1"/>
    <property type="molecule type" value="Genomic_DNA"/>
</dbReference>
<accession>A0ABN8M4U4</accession>
<protein>
    <submittedName>
        <fullName evidence="2">Uncharacterized protein</fullName>
    </submittedName>
</protein>
<dbReference type="PANTHER" id="PTHR10974:SF39">
    <property type="entry name" value="E2F TRANSCRIPTION FACTOR CC-MB DOMAIN-CONTAINING PROTEIN"/>
    <property type="match status" value="1"/>
</dbReference>